<name>A0A5C2RZ72_9APHY</name>
<accession>A0A5C2RZ72</accession>
<dbReference type="OrthoDB" id="2757284at2759"/>
<feature type="compositionally biased region" description="Basic and acidic residues" evidence="1">
    <location>
        <begin position="1"/>
        <end position="17"/>
    </location>
</feature>
<evidence type="ECO:0000256" key="1">
    <source>
        <dbReference type="SAM" id="MobiDB-lite"/>
    </source>
</evidence>
<organism evidence="2 3">
    <name type="scientific">Lentinus tigrinus ALCF2SS1-6</name>
    <dbReference type="NCBI Taxonomy" id="1328759"/>
    <lineage>
        <taxon>Eukaryota</taxon>
        <taxon>Fungi</taxon>
        <taxon>Dikarya</taxon>
        <taxon>Basidiomycota</taxon>
        <taxon>Agaricomycotina</taxon>
        <taxon>Agaricomycetes</taxon>
        <taxon>Polyporales</taxon>
        <taxon>Polyporaceae</taxon>
        <taxon>Lentinus</taxon>
    </lineage>
</organism>
<protein>
    <submittedName>
        <fullName evidence="2">Uncharacterized protein</fullName>
    </submittedName>
</protein>
<dbReference type="STRING" id="1328759.A0A5C2RZ72"/>
<keyword evidence="3" id="KW-1185">Reference proteome</keyword>
<evidence type="ECO:0000313" key="2">
    <source>
        <dbReference type="EMBL" id="RPD56278.1"/>
    </source>
</evidence>
<dbReference type="EMBL" id="ML122289">
    <property type="protein sequence ID" value="RPD56278.1"/>
    <property type="molecule type" value="Genomic_DNA"/>
</dbReference>
<sequence length="303" mass="34509">MSDVPEDVRTAMDKALSEDEACDPSEKNWTCRSWATREQWGWLMRTRPAYLAARKTRHPGKYLETMYSEFLEEWSECQRLYGHRDESRLSPEELEVLAEAVKKKKKQLRLWHKNRDRTRPSTRPLSSLLAAIGVTKKASRLPQPHEQFSKEFYQTDVRPLVRARTKELEAELGRKLVAGERLNNVRVCTKEVYEASSREVREDIAERLRKAKADAEAGRTGRVVGIADPDDRTPQQYQDAIELGPQIVEQVFKPYATASGWTFTVMGAGPVPMENGKIGSISAHFGHREGSINFAQALGTFTS</sequence>
<gene>
    <name evidence="2" type="ORF">L227DRAFT_614668</name>
</gene>
<reference evidence="2" key="1">
    <citation type="journal article" date="2018" name="Genome Biol. Evol.">
        <title>Genomics and development of Lentinus tigrinus, a white-rot wood-decaying mushroom with dimorphic fruiting bodies.</title>
        <authorList>
            <person name="Wu B."/>
            <person name="Xu Z."/>
            <person name="Knudson A."/>
            <person name="Carlson A."/>
            <person name="Chen N."/>
            <person name="Kovaka S."/>
            <person name="LaButti K."/>
            <person name="Lipzen A."/>
            <person name="Pennachio C."/>
            <person name="Riley R."/>
            <person name="Schakwitz W."/>
            <person name="Umezawa K."/>
            <person name="Ohm R.A."/>
            <person name="Grigoriev I.V."/>
            <person name="Nagy L.G."/>
            <person name="Gibbons J."/>
            <person name="Hibbett D."/>
        </authorList>
    </citation>
    <scope>NUCLEOTIDE SEQUENCE [LARGE SCALE GENOMIC DNA]</scope>
    <source>
        <strain evidence="2">ALCF2SS1-6</strain>
    </source>
</reference>
<evidence type="ECO:0000313" key="3">
    <source>
        <dbReference type="Proteomes" id="UP000313359"/>
    </source>
</evidence>
<dbReference type="AlphaFoldDB" id="A0A5C2RZ72"/>
<feature type="region of interest" description="Disordered" evidence="1">
    <location>
        <begin position="1"/>
        <end position="25"/>
    </location>
</feature>
<dbReference type="Proteomes" id="UP000313359">
    <property type="component" value="Unassembled WGS sequence"/>
</dbReference>
<proteinExistence type="predicted"/>